<evidence type="ECO:0000313" key="2">
    <source>
        <dbReference type="EMBL" id="CAF1189681.1"/>
    </source>
</evidence>
<accession>A0A814VMF4</accession>
<keyword evidence="1" id="KW-1133">Transmembrane helix</keyword>
<dbReference type="Proteomes" id="UP000663889">
    <property type="component" value="Unassembled WGS sequence"/>
</dbReference>
<keyword evidence="1" id="KW-0812">Transmembrane</keyword>
<evidence type="ECO:0000313" key="3">
    <source>
        <dbReference type="Proteomes" id="UP000663889"/>
    </source>
</evidence>
<reference evidence="2" key="1">
    <citation type="submission" date="2021-02" db="EMBL/GenBank/DDBJ databases">
        <authorList>
            <person name="Nowell W R."/>
        </authorList>
    </citation>
    <scope>NUCLEOTIDE SEQUENCE</scope>
</reference>
<evidence type="ECO:0000256" key="1">
    <source>
        <dbReference type="SAM" id="Phobius"/>
    </source>
</evidence>
<keyword evidence="1" id="KW-0472">Membrane</keyword>
<dbReference type="AlphaFoldDB" id="A0A814VMF4"/>
<sequence>MFTKVLHYIGNLFKCYFNYVLHILDNNLTCSSNIITTPSKQRAIRLPQWRCWHPLLSTFSVQLIIAFRTLLEIAVIAITNTLGATIQTGIRLFVAGAISATYCLLIVNICPRYVYYGVGASNVLVLLIAHTDLPITVRHFSIVPTYNDDGIEIPENSYPEDDICHYSISLKDLKNDHLLKIRENPRHSTISNTDVIRLNKFLLLIVRLVHATIIAAKISQIPGTHLDIDSGPTTNVPIMKTTFNWKKPFYDLATYIGIRPSFGYINTDSRKEYFASVCAQSVSIIMLLFNQQGQMNPSDKVVLTQTSLTFLGIFTHVFISNIFLPITARALIKTKVLVTMIINVLVPLKSSSEDFCAFIGPSVTYQQ</sequence>
<proteinExistence type="predicted"/>
<comment type="caution">
    <text evidence="2">The sequence shown here is derived from an EMBL/GenBank/DDBJ whole genome shotgun (WGS) entry which is preliminary data.</text>
</comment>
<dbReference type="EMBL" id="CAJNOU010001339">
    <property type="protein sequence ID" value="CAF1189681.1"/>
    <property type="molecule type" value="Genomic_DNA"/>
</dbReference>
<feature type="transmembrane region" description="Helical" evidence="1">
    <location>
        <begin position="90"/>
        <end position="107"/>
    </location>
</feature>
<protein>
    <submittedName>
        <fullName evidence="2">Uncharacterized protein</fullName>
    </submittedName>
</protein>
<organism evidence="2 3">
    <name type="scientific">Rotaria sordida</name>
    <dbReference type="NCBI Taxonomy" id="392033"/>
    <lineage>
        <taxon>Eukaryota</taxon>
        <taxon>Metazoa</taxon>
        <taxon>Spiralia</taxon>
        <taxon>Gnathifera</taxon>
        <taxon>Rotifera</taxon>
        <taxon>Eurotatoria</taxon>
        <taxon>Bdelloidea</taxon>
        <taxon>Philodinida</taxon>
        <taxon>Philodinidae</taxon>
        <taxon>Rotaria</taxon>
    </lineage>
</organism>
<feature type="transmembrane region" description="Helical" evidence="1">
    <location>
        <begin position="310"/>
        <end position="332"/>
    </location>
</feature>
<feature type="transmembrane region" description="Helical" evidence="1">
    <location>
        <begin position="59"/>
        <end position="78"/>
    </location>
</feature>
<feature type="transmembrane region" description="Helical" evidence="1">
    <location>
        <begin position="273"/>
        <end position="290"/>
    </location>
</feature>
<gene>
    <name evidence="2" type="ORF">SEV965_LOCUS20522</name>
</gene>
<name>A0A814VMF4_9BILA</name>